<name>A0A1Y1WI41_9FUNG</name>
<dbReference type="OrthoDB" id="196547at2759"/>
<feature type="transmembrane region" description="Helical" evidence="2">
    <location>
        <begin position="68"/>
        <end position="89"/>
    </location>
</feature>
<feature type="transmembrane region" description="Helical" evidence="2">
    <location>
        <begin position="237"/>
        <end position="259"/>
    </location>
</feature>
<gene>
    <name evidence="3" type="ORF">DL89DRAFT_265194</name>
</gene>
<feature type="compositionally biased region" description="Gly residues" evidence="1">
    <location>
        <begin position="446"/>
        <end position="458"/>
    </location>
</feature>
<comment type="caution">
    <text evidence="3">The sequence shown here is derived from an EMBL/GenBank/DDBJ whole genome shotgun (WGS) entry which is preliminary data.</text>
</comment>
<evidence type="ECO:0008006" key="5">
    <source>
        <dbReference type="Google" id="ProtNLM"/>
    </source>
</evidence>
<evidence type="ECO:0000313" key="4">
    <source>
        <dbReference type="Proteomes" id="UP000193922"/>
    </source>
</evidence>
<proteinExistence type="predicted"/>
<feature type="region of interest" description="Disordered" evidence="1">
    <location>
        <begin position="433"/>
        <end position="464"/>
    </location>
</feature>
<feature type="transmembrane region" description="Helical" evidence="2">
    <location>
        <begin position="95"/>
        <end position="118"/>
    </location>
</feature>
<keyword evidence="4" id="KW-1185">Reference proteome</keyword>
<keyword evidence="2" id="KW-1133">Transmembrane helix</keyword>
<dbReference type="SUPFAM" id="SSF48097">
    <property type="entry name" value="Regulator of G-protein signaling, RGS"/>
    <property type="match status" value="1"/>
</dbReference>
<feature type="region of interest" description="Disordered" evidence="1">
    <location>
        <begin position="542"/>
        <end position="566"/>
    </location>
</feature>
<dbReference type="InterPro" id="IPR036305">
    <property type="entry name" value="RGS_sf"/>
</dbReference>
<dbReference type="STRING" id="61395.A0A1Y1WI41"/>
<dbReference type="EMBL" id="MCFD01000002">
    <property type="protein sequence ID" value="ORX73035.1"/>
    <property type="molecule type" value="Genomic_DNA"/>
</dbReference>
<dbReference type="Proteomes" id="UP000193922">
    <property type="component" value="Unassembled WGS sequence"/>
</dbReference>
<evidence type="ECO:0000256" key="1">
    <source>
        <dbReference type="SAM" id="MobiDB-lite"/>
    </source>
</evidence>
<dbReference type="GeneID" id="63803201"/>
<evidence type="ECO:0000313" key="3">
    <source>
        <dbReference type="EMBL" id="ORX73035.1"/>
    </source>
</evidence>
<feature type="transmembrane region" description="Helical" evidence="2">
    <location>
        <begin position="26"/>
        <end position="47"/>
    </location>
</feature>
<dbReference type="Gene3D" id="1.10.167.10">
    <property type="entry name" value="Regulator of G-protein Signalling 4, domain 2"/>
    <property type="match status" value="1"/>
</dbReference>
<sequence length="595" mass="65462">MVNKPVPWDDDPASVMSGSQMKTREIVTFTIMGVYIVFVVTTLVMFLRRSLRQRETELVNRSVALVTTQAVGCLLAGLLGLISTAVTLYPCAIKLWLFNIGLSLIVLSLTARSAQLIVTSRTHEIKSKLSTITNVPVAPTAIPLSWAAEFDALPAQYDSVFGAFGSDDKFELGGMENSGQLQEADSLQHYVSDKALMMYIAIAMVLIVILTVVINVLSDDFSINPTSISCVAAWGYYPVIGLLATFLVFLCPVLLIKVWRLEDAYGIRNDLFICVCFDVANLTLALVWETKLAAPRLIVSGLFFIWVSATAKHVVSVVVPLVRAHRLAKRSSNELVVEQHQTLETPRSSVLGKKSHPNIVVGTKRRDFEMLLDDDFQYDRFRSFAASCFCAELVAFLDDYQMLKAVTLTALESSSLMSGADTPEYQSSIDDGHVHSSGHTLSSAKGNGGGRFSGGFGGKSKQARNQPLKLRTNAVVSILEAARLAFPTYRLSPSTEFPASVQDRFVLFVSKFIRPESLMTVNIPGAIIQDIYAHLNRRELASDHPRSRQGRGDEVSSVARSPSPTPAAFVRMPLDQFFLLDAPSDDPPCRLWPRQ</sequence>
<keyword evidence="2" id="KW-0812">Transmembrane</keyword>
<feature type="transmembrane region" description="Helical" evidence="2">
    <location>
        <begin position="196"/>
        <end position="217"/>
    </location>
</feature>
<feature type="transmembrane region" description="Helical" evidence="2">
    <location>
        <begin position="300"/>
        <end position="322"/>
    </location>
</feature>
<feature type="transmembrane region" description="Helical" evidence="2">
    <location>
        <begin position="271"/>
        <end position="288"/>
    </location>
</feature>
<dbReference type="RefSeq" id="XP_040746375.1">
    <property type="nucleotide sequence ID" value="XM_040886553.1"/>
</dbReference>
<protein>
    <recommendedName>
        <fullName evidence="5">RGS domain-containing protein</fullName>
    </recommendedName>
</protein>
<keyword evidence="2" id="KW-0472">Membrane</keyword>
<evidence type="ECO:0000256" key="2">
    <source>
        <dbReference type="SAM" id="Phobius"/>
    </source>
</evidence>
<reference evidence="3 4" key="1">
    <citation type="submission" date="2016-07" db="EMBL/GenBank/DDBJ databases">
        <title>Pervasive Adenine N6-methylation of Active Genes in Fungi.</title>
        <authorList>
            <consortium name="DOE Joint Genome Institute"/>
            <person name="Mondo S.J."/>
            <person name="Dannebaum R.O."/>
            <person name="Kuo R.C."/>
            <person name="Labutti K."/>
            <person name="Haridas S."/>
            <person name="Kuo A."/>
            <person name="Salamov A."/>
            <person name="Ahrendt S.R."/>
            <person name="Lipzen A."/>
            <person name="Sullivan W."/>
            <person name="Andreopoulos W.B."/>
            <person name="Clum A."/>
            <person name="Lindquist E."/>
            <person name="Daum C."/>
            <person name="Ramamoorthy G.K."/>
            <person name="Gryganskyi A."/>
            <person name="Culley D."/>
            <person name="Magnuson J.K."/>
            <person name="James T.Y."/>
            <person name="O'Malley M.A."/>
            <person name="Stajich J.E."/>
            <person name="Spatafora J.W."/>
            <person name="Visel A."/>
            <person name="Grigoriev I.V."/>
        </authorList>
    </citation>
    <scope>NUCLEOTIDE SEQUENCE [LARGE SCALE GENOMIC DNA]</scope>
    <source>
        <strain evidence="3 4">ATCC 12442</strain>
    </source>
</reference>
<organism evidence="3 4">
    <name type="scientific">Linderina pennispora</name>
    <dbReference type="NCBI Taxonomy" id="61395"/>
    <lineage>
        <taxon>Eukaryota</taxon>
        <taxon>Fungi</taxon>
        <taxon>Fungi incertae sedis</taxon>
        <taxon>Zoopagomycota</taxon>
        <taxon>Kickxellomycotina</taxon>
        <taxon>Kickxellomycetes</taxon>
        <taxon>Kickxellales</taxon>
        <taxon>Kickxellaceae</taxon>
        <taxon>Linderina</taxon>
    </lineage>
</organism>
<dbReference type="AlphaFoldDB" id="A0A1Y1WI41"/>
<accession>A0A1Y1WI41</accession>
<feature type="compositionally biased region" description="Basic and acidic residues" evidence="1">
    <location>
        <begin position="542"/>
        <end position="554"/>
    </location>
</feature>
<dbReference type="InterPro" id="IPR044926">
    <property type="entry name" value="RGS_subdomain_2"/>
</dbReference>